<dbReference type="Gene3D" id="1.20.1250.20">
    <property type="entry name" value="MFS general substrate transporter like domains"/>
    <property type="match status" value="2"/>
</dbReference>
<feature type="transmembrane region" description="Helical" evidence="1">
    <location>
        <begin position="382"/>
        <end position="402"/>
    </location>
</feature>
<organism evidence="3 4">
    <name type="scientific">Halalkalicoccus tibetensis</name>
    <dbReference type="NCBI Taxonomy" id="175632"/>
    <lineage>
        <taxon>Archaea</taxon>
        <taxon>Methanobacteriati</taxon>
        <taxon>Methanobacteriota</taxon>
        <taxon>Stenosarchaea group</taxon>
        <taxon>Halobacteria</taxon>
        <taxon>Halobacteriales</taxon>
        <taxon>Halococcaceae</taxon>
        <taxon>Halalkalicoccus</taxon>
    </lineage>
</organism>
<dbReference type="InterPro" id="IPR050327">
    <property type="entry name" value="Proton-linked_MCT"/>
</dbReference>
<dbReference type="RefSeq" id="WP_340603019.1">
    <property type="nucleotide sequence ID" value="NZ_JBBMXV010000001.1"/>
</dbReference>
<dbReference type="EMBL" id="JBHSXQ010000001">
    <property type="protein sequence ID" value="MFC6904514.1"/>
    <property type="molecule type" value="Genomic_DNA"/>
</dbReference>
<dbReference type="Proteomes" id="UP001596312">
    <property type="component" value="Unassembled WGS sequence"/>
</dbReference>
<accession>A0ABD5V6F5</accession>
<name>A0ABD5V6F5_9EURY</name>
<feature type="transmembrane region" description="Helical" evidence="1">
    <location>
        <begin position="318"/>
        <end position="339"/>
    </location>
</feature>
<keyword evidence="1" id="KW-0472">Membrane</keyword>
<feature type="transmembrane region" description="Helical" evidence="1">
    <location>
        <begin position="168"/>
        <end position="187"/>
    </location>
</feature>
<dbReference type="InterPro" id="IPR011701">
    <property type="entry name" value="MFS"/>
</dbReference>
<feature type="transmembrane region" description="Helical" evidence="1">
    <location>
        <begin position="351"/>
        <end position="370"/>
    </location>
</feature>
<reference evidence="3 4" key="1">
    <citation type="journal article" date="2019" name="Int. J. Syst. Evol. Microbiol.">
        <title>The Global Catalogue of Microorganisms (GCM) 10K type strain sequencing project: providing services to taxonomists for standard genome sequencing and annotation.</title>
        <authorList>
            <consortium name="The Broad Institute Genomics Platform"/>
            <consortium name="The Broad Institute Genome Sequencing Center for Infectious Disease"/>
            <person name="Wu L."/>
            <person name="Ma J."/>
        </authorList>
    </citation>
    <scope>NUCLEOTIDE SEQUENCE [LARGE SCALE GENOMIC DNA]</scope>
    <source>
        <strain evidence="3 4">CGMCC 1.3240</strain>
    </source>
</reference>
<comment type="caution">
    <text evidence="3">The sequence shown here is derived from an EMBL/GenBank/DDBJ whole genome shotgun (WGS) entry which is preliminary data.</text>
</comment>
<dbReference type="PROSITE" id="PS51257">
    <property type="entry name" value="PROKAR_LIPOPROTEIN"/>
    <property type="match status" value="1"/>
</dbReference>
<feature type="transmembrane region" description="Helical" evidence="1">
    <location>
        <begin position="263"/>
        <end position="282"/>
    </location>
</feature>
<gene>
    <name evidence="3" type="ORF">ACFQGH_04805</name>
</gene>
<feature type="transmembrane region" description="Helical" evidence="1">
    <location>
        <begin position="229"/>
        <end position="251"/>
    </location>
</feature>
<proteinExistence type="predicted"/>
<keyword evidence="1" id="KW-0812">Transmembrane</keyword>
<feature type="transmembrane region" description="Helical" evidence="1">
    <location>
        <begin position="136"/>
        <end position="156"/>
    </location>
</feature>
<feature type="transmembrane region" description="Helical" evidence="1">
    <location>
        <begin position="294"/>
        <end position="312"/>
    </location>
</feature>
<dbReference type="PANTHER" id="PTHR11360:SF284">
    <property type="entry name" value="EG:103B4.3 PROTEIN-RELATED"/>
    <property type="match status" value="1"/>
</dbReference>
<evidence type="ECO:0000256" key="1">
    <source>
        <dbReference type="SAM" id="Phobius"/>
    </source>
</evidence>
<keyword evidence="4" id="KW-1185">Reference proteome</keyword>
<dbReference type="SUPFAM" id="SSF103473">
    <property type="entry name" value="MFS general substrate transporter"/>
    <property type="match status" value="1"/>
</dbReference>
<feature type="transmembrane region" description="Helical" evidence="1">
    <location>
        <begin position="78"/>
        <end position="97"/>
    </location>
</feature>
<feature type="transmembrane region" description="Helical" evidence="1">
    <location>
        <begin position="7"/>
        <end position="31"/>
    </location>
</feature>
<evidence type="ECO:0000313" key="4">
    <source>
        <dbReference type="Proteomes" id="UP001596312"/>
    </source>
</evidence>
<feature type="transmembrane region" description="Helical" evidence="1">
    <location>
        <begin position="51"/>
        <end position="71"/>
    </location>
</feature>
<feature type="domain" description="Major facilitator superfamily (MFS) profile" evidence="2">
    <location>
        <begin position="13"/>
        <end position="407"/>
    </location>
</feature>
<dbReference type="InterPro" id="IPR020846">
    <property type="entry name" value="MFS_dom"/>
</dbReference>
<dbReference type="PANTHER" id="PTHR11360">
    <property type="entry name" value="MONOCARBOXYLATE TRANSPORTER"/>
    <property type="match status" value="1"/>
</dbReference>
<evidence type="ECO:0000259" key="2">
    <source>
        <dbReference type="PROSITE" id="PS50850"/>
    </source>
</evidence>
<dbReference type="AlphaFoldDB" id="A0ABD5V6F5"/>
<dbReference type="InterPro" id="IPR036259">
    <property type="entry name" value="MFS_trans_sf"/>
</dbReference>
<evidence type="ECO:0000313" key="3">
    <source>
        <dbReference type="EMBL" id="MFC6904514.1"/>
    </source>
</evidence>
<protein>
    <submittedName>
        <fullName evidence="3">MFS transporter</fullName>
    </submittedName>
</protein>
<keyword evidence="1" id="KW-1133">Transmembrane helix</keyword>
<dbReference type="PROSITE" id="PS50850">
    <property type="entry name" value="MFS"/>
    <property type="match status" value="1"/>
</dbReference>
<feature type="transmembrane region" description="Helical" evidence="1">
    <location>
        <begin position="103"/>
        <end position="124"/>
    </location>
</feature>
<dbReference type="Pfam" id="PF07690">
    <property type="entry name" value="MFS_1"/>
    <property type="match status" value="1"/>
</dbReference>
<sequence length="407" mass="41559">MGRVSELYYGWVVVAACFLGSFVVFGLSYSFGVFFEPILEEFGRSRGATSVAFGVQSLMLYLGAVGVGVLVDRYGTRRMLAAGTVVLVVGLVATSRARSLPVLVFTYGVVTGLGMSVLFVVSYATVPRWFDRRQGLAGGLASAGLGMGMVVVAPVADVLIARVGWRSALLLLAGCAVALLAVAIAAVRDEPAAEQVPDHEFDGGFVESPRTGIDERLAAVGAIARSPAFLALFAGWLLVYTTLYIVLSHLVVHIVDLGLSRTVGATAVALIGGASVIGRVAIGHAADRVGRVPTFVVCSAIMGVATVALPALDTVAPLLLFAAVYGLAYGGNGALLAPLTADLFGRENINAVFGLVSVSLGLSGLVSPYLAGAGHDVLGTYAPAFVAAGLVALVGAATIAAAGRLST</sequence>